<evidence type="ECO:0000313" key="1">
    <source>
        <dbReference type="EMBL" id="WQD38447.1"/>
    </source>
</evidence>
<keyword evidence="2" id="KW-1185">Reference proteome</keyword>
<dbReference type="Proteomes" id="UP001325680">
    <property type="component" value="Chromosome"/>
</dbReference>
<evidence type="ECO:0000313" key="2">
    <source>
        <dbReference type="Proteomes" id="UP001325680"/>
    </source>
</evidence>
<reference evidence="1 2" key="1">
    <citation type="submission" date="2023-12" db="EMBL/GenBank/DDBJ databases">
        <title>Genome sequencing and assembly of bacterial species from a model synthetic community.</title>
        <authorList>
            <person name="Hogle S.L."/>
        </authorList>
    </citation>
    <scope>NUCLEOTIDE SEQUENCE [LARGE SCALE GENOMIC DNA]</scope>
    <source>
        <strain evidence="1 2">HAMBI_3031</strain>
    </source>
</reference>
<organism evidence="1 2">
    <name type="scientific">Niabella yanshanensis</name>
    <dbReference type="NCBI Taxonomy" id="577386"/>
    <lineage>
        <taxon>Bacteria</taxon>
        <taxon>Pseudomonadati</taxon>
        <taxon>Bacteroidota</taxon>
        <taxon>Chitinophagia</taxon>
        <taxon>Chitinophagales</taxon>
        <taxon>Chitinophagaceae</taxon>
        <taxon>Niabella</taxon>
    </lineage>
</organism>
<sequence length="382" mass="43008">MKHVHPVLLFALMIFLCHCTKQDKPVSNPFKDNNLAADSRSRTSKIAATAENDSIPTSSPIPQKFFDEVAELTKPLQEKLNATFRELNAGLYESYQKDLQTASLINTDIEKEKYIALLKDKYYSFLQEGWTKAGIDNVAYQKKITSLLPFNLRELIRFDGDFLNFYFDILRPPGSTTWIPRMKDIDRWEFDDDDAPAPPKPPVPACQLVEGKIYYPNLIAESRYVEKFLSADADGYTVYSNGIAARANTWPVLGRGLGRITLVSNLLPANNGCNKMKVRKTIKWQASLYAFTFYGHLTVSTAEYNTGFTSGNITAVAPLLWFHERNASRTIVEDYIINKGDYRTQFGANVKATVTSEGVFSHGASQTSLTIPSWSLTDLCCK</sequence>
<protein>
    <submittedName>
        <fullName evidence="1">Uncharacterized protein</fullName>
    </submittedName>
</protein>
<proteinExistence type="predicted"/>
<dbReference type="RefSeq" id="WP_114791200.1">
    <property type="nucleotide sequence ID" value="NZ_CP139960.1"/>
</dbReference>
<dbReference type="EMBL" id="CP139960">
    <property type="protein sequence ID" value="WQD38447.1"/>
    <property type="molecule type" value="Genomic_DNA"/>
</dbReference>
<accession>A0ABZ0WA78</accession>
<name>A0ABZ0WA78_9BACT</name>
<gene>
    <name evidence="1" type="ORF">U0035_22495</name>
</gene>